<evidence type="ECO:0000256" key="1">
    <source>
        <dbReference type="ARBA" id="ARBA00000085"/>
    </source>
</evidence>
<name>A0A1G7XAS4_9VIBR</name>
<evidence type="ECO:0000256" key="11">
    <source>
        <dbReference type="ARBA" id="ARBA00022840"/>
    </source>
</evidence>
<dbReference type="GO" id="GO:0005886">
    <property type="term" value="C:plasma membrane"/>
    <property type="evidence" value="ECO:0007669"/>
    <property type="project" value="UniProtKB-SubCell"/>
</dbReference>
<keyword evidence="7" id="KW-0808">Transferase</keyword>
<dbReference type="GO" id="GO:0005524">
    <property type="term" value="F:ATP binding"/>
    <property type="evidence" value="ECO:0007669"/>
    <property type="project" value="UniProtKB-KW"/>
</dbReference>
<dbReference type="SUPFAM" id="SSF55874">
    <property type="entry name" value="ATPase domain of HSP90 chaperone/DNA topoisomerase II/histidine kinase"/>
    <property type="match status" value="1"/>
</dbReference>
<gene>
    <name evidence="17" type="ORF">SAMN04488136_10355</name>
</gene>
<evidence type="ECO:0000256" key="12">
    <source>
        <dbReference type="ARBA" id="ARBA00022989"/>
    </source>
</evidence>
<evidence type="ECO:0000256" key="8">
    <source>
        <dbReference type="ARBA" id="ARBA00022692"/>
    </source>
</evidence>
<accession>A0A1G7XAS4</accession>
<feature type="domain" description="Histidine kinase" evidence="16">
    <location>
        <begin position="331"/>
        <end position="536"/>
    </location>
</feature>
<dbReference type="InterPro" id="IPR036890">
    <property type="entry name" value="HATPase_C_sf"/>
</dbReference>
<comment type="subcellular location">
    <subcellularLocation>
        <location evidence="2">Cell inner membrane</location>
    </subcellularLocation>
    <subcellularLocation>
        <location evidence="3">Cell membrane</location>
        <topology evidence="3">Multi-pass membrane protein</topology>
    </subcellularLocation>
</comment>
<keyword evidence="18" id="KW-1185">Reference proteome</keyword>
<evidence type="ECO:0000256" key="7">
    <source>
        <dbReference type="ARBA" id="ARBA00022679"/>
    </source>
</evidence>
<dbReference type="SMART" id="SM00387">
    <property type="entry name" value="HATPase_c"/>
    <property type="match status" value="1"/>
</dbReference>
<evidence type="ECO:0000256" key="13">
    <source>
        <dbReference type="ARBA" id="ARBA00023012"/>
    </source>
</evidence>
<reference evidence="17 18" key="1">
    <citation type="submission" date="2016-10" db="EMBL/GenBank/DDBJ databases">
        <authorList>
            <person name="de Groot N.N."/>
        </authorList>
    </citation>
    <scope>NUCLEOTIDE SEQUENCE [LARGE SCALE GENOMIC DNA]</scope>
    <source>
        <strain evidence="17 18">CGMCC 1.10228</strain>
    </source>
</reference>
<dbReference type="InterPro" id="IPR005467">
    <property type="entry name" value="His_kinase_dom"/>
</dbReference>
<feature type="transmembrane region" description="Helical" evidence="15">
    <location>
        <begin position="7"/>
        <end position="30"/>
    </location>
</feature>
<sequence length="541" mass="60480">MKLKSHLALSAIATSTVVVITVLYAIYFLLQNQYQQGLQERGIELAKVLAHDGNIVAAVNLANEDREQDIVDYIEAIRAQTDASYIVVVDNQGLRLSHPNRERIGKHFIGADIEPTLQSGLIHSSEAKGSLGLAIRNFVPLMQNGQVIGAICVGYLSEKTSRIVMAQYREIGLMIGLVYVIAITMTLLILYKMRRTFLDYQPEEIVAKFREHELILDSIRDGIIAIDQDLSVTTLNRSATLLLPSIAQREQQKLKLGDFAPTLAHLVLENRGRYHQGEFSLGQTQYRAHLYPIYRTKQLTGHVVVFFANLKTSELEKELMYLKNYAQLLRSKTHEYSNKLNTLSGMLQLKNYQQAVSFIQQESDNYQAIVNHIVHYVQDSAIAGLLLSKFNKASDMGVDFSLDSDSRLGQYPKLVTDKLITIIGNLIDNALLAAWQQRDKHSPQVSVYLSDRGQHLLVEVADSGAGVDSAIAKQILDFGVSTKQAGSAGDEQHGVGLYLVHQLVNFFSGSLEWERSEAHGNEAVSTVFSVYLDKQILNQYD</sequence>
<keyword evidence="13" id="KW-0902">Two-component regulatory system</keyword>
<proteinExistence type="predicted"/>
<evidence type="ECO:0000256" key="5">
    <source>
        <dbReference type="ARBA" id="ARBA00022475"/>
    </source>
</evidence>
<dbReference type="InterPro" id="IPR016120">
    <property type="entry name" value="Sig_transdc_His_kin_SpoOB"/>
</dbReference>
<dbReference type="OrthoDB" id="9792686at2"/>
<dbReference type="Gene3D" id="1.10.287.130">
    <property type="match status" value="1"/>
</dbReference>
<organism evidence="17 18">
    <name type="scientific">Vibrio xiamenensis</name>
    <dbReference type="NCBI Taxonomy" id="861298"/>
    <lineage>
        <taxon>Bacteria</taxon>
        <taxon>Pseudomonadati</taxon>
        <taxon>Pseudomonadota</taxon>
        <taxon>Gammaproteobacteria</taxon>
        <taxon>Vibrionales</taxon>
        <taxon>Vibrionaceae</taxon>
        <taxon>Vibrio</taxon>
    </lineage>
</organism>
<evidence type="ECO:0000256" key="2">
    <source>
        <dbReference type="ARBA" id="ARBA00004533"/>
    </source>
</evidence>
<dbReference type="GO" id="GO:0000155">
    <property type="term" value="F:phosphorelay sensor kinase activity"/>
    <property type="evidence" value="ECO:0007669"/>
    <property type="project" value="InterPro"/>
</dbReference>
<dbReference type="InterPro" id="IPR003594">
    <property type="entry name" value="HATPase_dom"/>
</dbReference>
<dbReference type="Gene3D" id="3.30.450.20">
    <property type="entry name" value="PAS domain"/>
    <property type="match status" value="2"/>
</dbReference>
<keyword evidence="10 17" id="KW-0418">Kinase</keyword>
<evidence type="ECO:0000256" key="14">
    <source>
        <dbReference type="ARBA" id="ARBA00023136"/>
    </source>
</evidence>
<evidence type="ECO:0000256" key="3">
    <source>
        <dbReference type="ARBA" id="ARBA00004651"/>
    </source>
</evidence>
<dbReference type="AlphaFoldDB" id="A0A1G7XAS4"/>
<dbReference type="Pfam" id="PF17203">
    <property type="entry name" value="sCache_3_2"/>
    <property type="match status" value="1"/>
</dbReference>
<dbReference type="PANTHER" id="PTHR44936">
    <property type="entry name" value="SENSOR PROTEIN CREC"/>
    <property type="match status" value="1"/>
</dbReference>
<dbReference type="STRING" id="861298.SAMN04488136_10355"/>
<evidence type="ECO:0000313" key="17">
    <source>
        <dbReference type="EMBL" id="SDG81319.1"/>
    </source>
</evidence>
<keyword evidence="9" id="KW-0547">Nucleotide-binding</keyword>
<evidence type="ECO:0000256" key="9">
    <source>
        <dbReference type="ARBA" id="ARBA00022741"/>
    </source>
</evidence>
<dbReference type="PROSITE" id="PS50109">
    <property type="entry name" value="HIS_KIN"/>
    <property type="match status" value="1"/>
</dbReference>
<dbReference type="InterPro" id="IPR029151">
    <property type="entry name" value="Sensor-like_sf"/>
</dbReference>
<dbReference type="InterPro" id="IPR033463">
    <property type="entry name" value="sCache_3"/>
</dbReference>
<dbReference type="RefSeq" id="WP_093269757.1">
    <property type="nucleotide sequence ID" value="NZ_FNDD01000003.1"/>
</dbReference>
<dbReference type="Gene3D" id="3.30.565.10">
    <property type="entry name" value="Histidine kinase-like ATPase, C-terminal domain"/>
    <property type="match status" value="1"/>
</dbReference>
<comment type="catalytic activity">
    <reaction evidence="1">
        <text>ATP + protein L-histidine = ADP + protein N-phospho-L-histidine.</text>
        <dbReference type="EC" id="2.7.13.3"/>
    </reaction>
</comment>
<evidence type="ECO:0000259" key="16">
    <source>
        <dbReference type="PROSITE" id="PS50109"/>
    </source>
</evidence>
<dbReference type="EC" id="2.7.13.3" evidence="4"/>
<feature type="transmembrane region" description="Helical" evidence="15">
    <location>
        <begin position="171"/>
        <end position="191"/>
    </location>
</feature>
<evidence type="ECO:0000256" key="10">
    <source>
        <dbReference type="ARBA" id="ARBA00022777"/>
    </source>
</evidence>
<dbReference type="SUPFAM" id="SSF103190">
    <property type="entry name" value="Sensory domain-like"/>
    <property type="match status" value="1"/>
</dbReference>
<dbReference type="SUPFAM" id="SSF55890">
    <property type="entry name" value="Sporulation response regulatory protein Spo0B"/>
    <property type="match status" value="1"/>
</dbReference>
<keyword evidence="8 15" id="KW-0812">Transmembrane</keyword>
<dbReference type="EMBL" id="FNDD01000003">
    <property type="protein sequence ID" value="SDG81319.1"/>
    <property type="molecule type" value="Genomic_DNA"/>
</dbReference>
<evidence type="ECO:0000256" key="6">
    <source>
        <dbReference type="ARBA" id="ARBA00022553"/>
    </source>
</evidence>
<keyword evidence="6" id="KW-0597">Phosphoprotein</keyword>
<evidence type="ECO:0000256" key="4">
    <source>
        <dbReference type="ARBA" id="ARBA00012438"/>
    </source>
</evidence>
<keyword evidence="5" id="KW-1003">Cell membrane</keyword>
<dbReference type="InterPro" id="IPR050980">
    <property type="entry name" value="2C_sensor_his_kinase"/>
</dbReference>
<dbReference type="Pfam" id="PF02518">
    <property type="entry name" value="HATPase_c"/>
    <property type="match status" value="1"/>
</dbReference>
<keyword evidence="11" id="KW-0067">ATP-binding</keyword>
<keyword evidence="14 15" id="KW-0472">Membrane</keyword>
<dbReference type="Proteomes" id="UP000198854">
    <property type="component" value="Unassembled WGS sequence"/>
</dbReference>
<protein>
    <recommendedName>
        <fullName evidence="4">histidine kinase</fullName>
        <ecNumber evidence="4">2.7.13.3</ecNumber>
    </recommendedName>
</protein>
<keyword evidence="12 15" id="KW-1133">Transmembrane helix</keyword>
<evidence type="ECO:0000313" key="18">
    <source>
        <dbReference type="Proteomes" id="UP000198854"/>
    </source>
</evidence>
<evidence type="ECO:0000256" key="15">
    <source>
        <dbReference type="SAM" id="Phobius"/>
    </source>
</evidence>
<dbReference type="PANTHER" id="PTHR44936:SF9">
    <property type="entry name" value="SENSOR PROTEIN CREC"/>
    <property type="match status" value="1"/>
</dbReference>